<sequence length="727" mass="79341">MSVFFLNPIQMLRRILPSSLVTLIASVTSLISLEVFPNAAFAQPPDASVETQLKVPYTMSYTPFNISRYLKVPPNFSASVYARIDKARFMAVAPNGDLLVSQPSTGKVLIVRPNGSKDPIISDFVTGLRKPHDIVFHKIGNTTYIYIAETHQINRFIYNSGDIVAKNRQIVVIGLPDSSTSELKGSYGHELKNIALDANHKLYVSIASTCNACKQDTVSNPKRGAIYVYNADGTNQRLFAQGLRNAEGLAFVPGTNDFWVVVNNRDQIAYPFNDSSGNYGKIIPSYVDNHPPEEFTRVRDGGNYGWPFCNPNPDTPNGLNNMPFDRDYQYNADGNVNCNALDKITKGIQAHSAPLGLTFLQNTNFPSLYSSGVVTALHGSWNRQKKTGYKISYFPWNSTTKTPGDEMDLVNGWLIPETQEVWGRPVDMVVDQQGNLLISDDYSGTIYKLSYTPSQQVKVYKDPNLTGVSQSFPTTSGVYEAIKGNLSIVGNDAISSLSVPPGTVVRVCQHETGGLCREYNAGDHNYVGADLDNIISFIEVRLSSTPSQQVRVYKDPNLTGVSQSFPATQGVYEAIKGNLSIVGNDAISSLSVPPGTVVRVCQHETGGLCREYNAGDHNYVGADLDNIISFIEVRLSSTPSQQVRVYKDPNLTGVSQSFPATPGVYEAIKGNLSIVGNDAISSLSVPPGTVVRVCQTESGGLCREFSAGDYNYVGADLDNIISFIEVK</sequence>
<dbReference type="InterPro" id="IPR011042">
    <property type="entry name" value="6-blade_b-propeller_TolB-like"/>
</dbReference>
<dbReference type="InterPro" id="IPR011041">
    <property type="entry name" value="Quinoprot_gluc/sorb_DH_b-prop"/>
</dbReference>
<reference evidence="2" key="1">
    <citation type="submission" date="2022-04" db="EMBL/GenBank/DDBJ databases">
        <title>Complete genome sequence of a cyanobacterium, Nostoc sp. SO-36, isolated in Antarctica.</title>
        <authorList>
            <person name="Kanesaki Y."/>
            <person name="Effendi D."/>
            <person name="Sakamoto T."/>
            <person name="Ohtani S."/>
            <person name="Awai K."/>
        </authorList>
    </citation>
    <scope>NUCLEOTIDE SEQUENCE</scope>
    <source>
        <strain evidence="2">SO-36</strain>
    </source>
</reference>
<dbReference type="PANTHER" id="PTHR19328:SF53">
    <property type="entry name" value="MEMBRANE PROTEIN"/>
    <property type="match status" value="1"/>
</dbReference>
<keyword evidence="3" id="KW-1185">Reference proteome</keyword>
<dbReference type="Gene3D" id="2.60.20.10">
    <property type="entry name" value="Crystallins"/>
    <property type="match status" value="3"/>
</dbReference>
<dbReference type="Proteomes" id="UP001055453">
    <property type="component" value="Chromosome"/>
</dbReference>
<accession>A0ABN6Q2V9</accession>
<proteinExistence type="predicted"/>
<dbReference type="PANTHER" id="PTHR19328">
    <property type="entry name" value="HEDGEHOG-INTERACTING PROTEIN"/>
    <property type="match status" value="1"/>
</dbReference>
<organism evidence="2 3">
    <name type="scientific">Nostoc cf. commune SO-36</name>
    <dbReference type="NCBI Taxonomy" id="449208"/>
    <lineage>
        <taxon>Bacteria</taxon>
        <taxon>Bacillati</taxon>
        <taxon>Cyanobacteriota</taxon>
        <taxon>Cyanophyceae</taxon>
        <taxon>Nostocales</taxon>
        <taxon>Nostocaceae</taxon>
        <taxon>Nostoc</taxon>
    </lineage>
</organism>
<protein>
    <recommendedName>
        <fullName evidence="1">Pyrroloquinoline quinone-dependent pyranose dehydrogenase beta-propeller domain-containing protein</fullName>
    </recommendedName>
</protein>
<dbReference type="SUPFAM" id="SSF63829">
    <property type="entry name" value="Calcium-dependent phosphotriesterase"/>
    <property type="match status" value="1"/>
</dbReference>
<evidence type="ECO:0000313" key="3">
    <source>
        <dbReference type="Proteomes" id="UP001055453"/>
    </source>
</evidence>
<feature type="domain" description="Pyrroloquinoline quinone-dependent pyranose dehydrogenase beta-propeller" evidence="1">
    <location>
        <begin position="72"/>
        <end position="450"/>
    </location>
</feature>
<dbReference type="Pfam" id="PF22807">
    <property type="entry name" value="TrAA12"/>
    <property type="match status" value="1"/>
</dbReference>
<evidence type="ECO:0000313" key="2">
    <source>
        <dbReference type="EMBL" id="BDI16775.1"/>
    </source>
</evidence>
<dbReference type="InterPro" id="IPR054539">
    <property type="entry name" value="Beta-prop_PDH"/>
</dbReference>
<dbReference type="SUPFAM" id="SSF50952">
    <property type="entry name" value="Soluble quinoprotein glucose dehydrogenase"/>
    <property type="match status" value="1"/>
</dbReference>
<evidence type="ECO:0000259" key="1">
    <source>
        <dbReference type="Pfam" id="PF22807"/>
    </source>
</evidence>
<dbReference type="Gene3D" id="2.120.10.30">
    <property type="entry name" value="TolB, C-terminal domain"/>
    <property type="match status" value="1"/>
</dbReference>
<gene>
    <name evidence="2" type="ORF">ANSO36C_25770</name>
</gene>
<name>A0ABN6Q2V9_NOSCO</name>
<dbReference type="EMBL" id="AP025732">
    <property type="protein sequence ID" value="BDI16775.1"/>
    <property type="molecule type" value="Genomic_DNA"/>
</dbReference>